<proteinExistence type="predicted"/>
<dbReference type="EMBL" id="JAODUP010000004">
    <property type="protein sequence ID" value="KAK2170110.1"/>
    <property type="molecule type" value="Genomic_DNA"/>
</dbReference>
<dbReference type="AlphaFoldDB" id="A0AAD9NHD2"/>
<feature type="region of interest" description="Disordered" evidence="1">
    <location>
        <begin position="212"/>
        <end position="257"/>
    </location>
</feature>
<feature type="compositionally biased region" description="Polar residues" evidence="1">
    <location>
        <begin position="126"/>
        <end position="141"/>
    </location>
</feature>
<organism evidence="3 4">
    <name type="scientific">Paralvinella palmiformis</name>
    <dbReference type="NCBI Taxonomy" id="53620"/>
    <lineage>
        <taxon>Eukaryota</taxon>
        <taxon>Metazoa</taxon>
        <taxon>Spiralia</taxon>
        <taxon>Lophotrochozoa</taxon>
        <taxon>Annelida</taxon>
        <taxon>Polychaeta</taxon>
        <taxon>Sedentaria</taxon>
        <taxon>Canalipalpata</taxon>
        <taxon>Terebellida</taxon>
        <taxon>Terebelliformia</taxon>
        <taxon>Alvinellidae</taxon>
        <taxon>Paralvinella</taxon>
    </lineage>
</organism>
<feature type="compositionally biased region" description="Polar residues" evidence="1">
    <location>
        <begin position="578"/>
        <end position="587"/>
    </location>
</feature>
<name>A0AAD9NHD2_9ANNE</name>
<keyword evidence="2" id="KW-0812">Transmembrane</keyword>
<dbReference type="Proteomes" id="UP001208570">
    <property type="component" value="Unassembled WGS sequence"/>
</dbReference>
<evidence type="ECO:0000313" key="3">
    <source>
        <dbReference type="EMBL" id="KAK2170110.1"/>
    </source>
</evidence>
<protein>
    <submittedName>
        <fullName evidence="3">Uncharacterized protein</fullName>
    </submittedName>
</protein>
<reference evidence="3" key="1">
    <citation type="journal article" date="2023" name="Mol. Biol. Evol.">
        <title>Third-Generation Sequencing Reveals the Adaptive Role of the Epigenome in Three Deep-Sea Polychaetes.</title>
        <authorList>
            <person name="Perez M."/>
            <person name="Aroh O."/>
            <person name="Sun Y."/>
            <person name="Lan Y."/>
            <person name="Juniper S.K."/>
            <person name="Young C.R."/>
            <person name="Angers B."/>
            <person name="Qian P.Y."/>
        </authorList>
    </citation>
    <scope>NUCLEOTIDE SEQUENCE</scope>
    <source>
        <strain evidence="3">P08H-3</strain>
    </source>
</reference>
<evidence type="ECO:0000256" key="1">
    <source>
        <dbReference type="SAM" id="MobiDB-lite"/>
    </source>
</evidence>
<evidence type="ECO:0000313" key="4">
    <source>
        <dbReference type="Proteomes" id="UP001208570"/>
    </source>
</evidence>
<keyword evidence="4" id="KW-1185">Reference proteome</keyword>
<comment type="caution">
    <text evidence="3">The sequence shown here is derived from an EMBL/GenBank/DDBJ whole genome shotgun (WGS) entry which is preliminary data.</text>
</comment>
<feature type="region of interest" description="Disordered" evidence="1">
    <location>
        <begin position="578"/>
        <end position="620"/>
    </location>
</feature>
<sequence length="620" mass="67376">MCQNQLVSRQNRLVLTSATVATEIAETNPITNFLTTVTPIVLTTDDVSSQIKSTAMSAEGLVTTSRYIGPLSVIESVTPELKQPVSNKTENASAVNDQWGSSLADIFRPPELTELGYISTTVEASQSQIGQDSSTKANSPESPFAGLSSPITQTMASIDSTFETGGISYPTSATNAAPSDTFMTSHKTTSAHTGQPLSSVNVSTIRINTNVTPSASYDDSTLPNTSQRFPENTSITSKKPFDTPPPASRANSTNTTSPGISFSSVYHPFSSSTTTAASVSTSTHMESVISQTIIHQHDVFVPPSLDKLTYAIPMSMKFYQRFTAELADSKTQKYKKLSAEVEKKTRLCTRDEKVKGISTMADVKKPCQTFKDACLLPCTICQKADDRTEFMLCKNYCPSHQNTVCSVSYEDNSTVWQTSPCTCRATYVNIGGGCFKQNVIIAVAAGLCGVLILSLVMVIILLGRKRKKSQQAIVFSLASDELTTVSTNRIKQYAYDNRAYISIPGCNDAEGGHAINPDLAFSYRSYTPDYYDEDVDFAFSAGVSKRPKTAFDENYYEVGSQPQPNLNIKVEDNTDTLGQIRTNSDTESQIEEDPERWVTPVECPDSAADEEKEAGVGTRL</sequence>
<keyword evidence="2" id="KW-1133">Transmembrane helix</keyword>
<accession>A0AAD9NHD2</accession>
<keyword evidence="2" id="KW-0472">Membrane</keyword>
<feature type="transmembrane region" description="Helical" evidence="2">
    <location>
        <begin position="439"/>
        <end position="462"/>
    </location>
</feature>
<feature type="region of interest" description="Disordered" evidence="1">
    <location>
        <begin position="126"/>
        <end position="149"/>
    </location>
</feature>
<evidence type="ECO:0000256" key="2">
    <source>
        <dbReference type="SAM" id="Phobius"/>
    </source>
</evidence>
<feature type="compositionally biased region" description="Polar residues" evidence="1">
    <location>
        <begin position="212"/>
        <end position="237"/>
    </location>
</feature>
<gene>
    <name evidence="3" type="ORF">LSH36_4g06031</name>
</gene>